<proteinExistence type="predicted"/>
<dbReference type="RefSeq" id="WP_074829615.1">
    <property type="nucleotide sequence ID" value="NZ_FOAT01000002.1"/>
</dbReference>
<accession>A0A1H7GT29</accession>
<sequence length="584" mass="68162">MPFIKTKNIHTTPNRSLRYICDPKKTQGGLNIVSVNCMPDARNAYEDMKQIYEYYSNRKFNEPMPKKGKARVKLIHYIQSFDPKDNISIETAQKIGLDLVREMFGEDVQAVIATHDDTGTIHNHIEINVYDLKGRHFSSDKASLKKIKKLSDEICQRYGIEPFDRENYVRQPIISGYHEWKNLKHGTSWKQQIRERIDKLITVADSFDDLRNRMEQDGFTFKDGKYICVKAPGQQRNVRLKTLGDNYTSQRIEKRIAEHKKKAFEVFVTSFYNISNGIKIKAGAYKNTSALNRTCGKYMRLYEILGQEKITTITEAESKLIATEKKYSSILQQIQELKDKIGTLETEIQASIRYFDDMSFMQRTFPKKDEDKVSVAVIKEHGFRKKEDSFVLTEQLEQHKSELAELNYQLSSAVGEIRKYKEIVDEYYLLNSGVDHISKLVREAKDRTTSEEWSNMIVKQRKEILSELESGISSPMTVMEKKLMEKIKNLRLMNVEPYEREKVIKALAVIRIDKIDSIEKARRLSVRMRSSAASVKDISKRASFLRRSRDYDDLIEVIRSIDIYPPERKTSEHKKTPPKKNNRR</sequence>
<organism evidence="3 4">
    <name type="scientific">Ruminococcus albus</name>
    <dbReference type="NCBI Taxonomy" id="1264"/>
    <lineage>
        <taxon>Bacteria</taxon>
        <taxon>Bacillati</taxon>
        <taxon>Bacillota</taxon>
        <taxon>Clostridia</taxon>
        <taxon>Eubacteriales</taxon>
        <taxon>Oscillospiraceae</taxon>
        <taxon>Ruminococcus</taxon>
    </lineage>
</organism>
<evidence type="ECO:0000313" key="3">
    <source>
        <dbReference type="EMBL" id="SEK41343.1"/>
    </source>
</evidence>
<evidence type="ECO:0000313" key="4">
    <source>
        <dbReference type="Proteomes" id="UP000186015"/>
    </source>
</evidence>
<evidence type="ECO:0000256" key="1">
    <source>
        <dbReference type="SAM" id="Coils"/>
    </source>
</evidence>
<dbReference type="EMBL" id="FOAT01000002">
    <property type="protein sequence ID" value="SEK41343.1"/>
    <property type="molecule type" value="Genomic_DNA"/>
</dbReference>
<dbReference type="OrthoDB" id="9763513at2"/>
<gene>
    <name evidence="3" type="ORF">SAMN05216469_102256</name>
</gene>
<dbReference type="Pfam" id="PF03432">
    <property type="entry name" value="Relaxase"/>
    <property type="match status" value="1"/>
</dbReference>
<protein>
    <submittedName>
        <fullName evidence="3">Relaxase/Mobilisation nuclease domain-containing protein</fullName>
    </submittedName>
</protein>
<feature type="coiled-coil region" evidence="1">
    <location>
        <begin position="320"/>
        <end position="347"/>
    </location>
</feature>
<dbReference type="InterPro" id="IPR005094">
    <property type="entry name" value="Endonuclease_MobA/VirD2"/>
</dbReference>
<feature type="domain" description="MobA/VirD2-like nuclease" evidence="2">
    <location>
        <begin position="19"/>
        <end position="160"/>
    </location>
</feature>
<reference evidence="3 4" key="1">
    <citation type="submission" date="2016-10" db="EMBL/GenBank/DDBJ databases">
        <authorList>
            <person name="de Groot N.N."/>
        </authorList>
    </citation>
    <scope>NUCLEOTIDE SEQUENCE [LARGE SCALE GENOMIC DNA]</scope>
    <source>
        <strain evidence="3 4">KH2T6</strain>
    </source>
</reference>
<dbReference type="AlphaFoldDB" id="A0A1H7GT29"/>
<dbReference type="Proteomes" id="UP000186015">
    <property type="component" value="Unassembled WGS sequence"/>
</dbReference>
<name>A0A1H7GT29_RUMAL</name>
<evidence type="ECO:0000259" key="2">
    <source>
        <dbReference type="Pfam" id="PF03432"/>
    </source>
</evidence>
<keyword evidence="1" id="KW-0175">Coiled coil</keyword>